<reference evidence="4 5" key="1">
    <citation type="submission" date="2017-12" db="EMBL/GenBank/DDBJ databases">
        <authorList>
            <person name="Paulsen S."/>
            <person name="Gram L.K."/>
        </authorList>
    </citation>
    <scope>NUCLEOTIDE SEQUENCE [LARGE SCALE GENOMIC DNA]</scope>
    <source>
        <strain evidence="4 5">S2897</strain>
    </source>
</reference>
<dbReference type="STRING" id="151081.TW72_02000"/>
<dbReference type="AlphaFoldDB" id="A0A5S3Z1H4"/>
<dbReference type="InterPro" id="IPR036680">
    <property type="entry name" value="SPOR-like_sf"/>
</dbReference>
<comment type="caution">
    <text evidence="4">The sequence shown here is derived from an EMBL/GenBank/DDBJ whole genome shotgun (WGS) entry which is preliminary data.</text>
</comment>
<dbReference type="InterPro" id="IPR027417">
    <property type="entry name" value="P-loop_NTPase"/>
</dbReference>
<feature type="region of interest" description="Disordered" evidence="1">
    <location>
        <begin position="301"/>
        <end position="332"/>
    </location>
</feature>
<dbReference type="GO" id="GO:0042834">
    <property type="term" value="F:peptidoglycan binding"/>
    <property type="evidence" value="ECO:0007669"/>
    <property type="project" value="InterPro"/>
</dbReference>
<dbReference type="GO" id="GO:0016887">
    <property type="term" value="F:ATP hydrolysis activity"/>
    <property type="evidence" value="ECO:0007669"/>
    <property type="project" value="InterPro"/>
</dbReference>
<gene>
    <name evidence="4" type="ORF">CWC05_14300</name>
</gene>
<dbReference type="InterPro" id="IPR049945">
    <property type="entry name" value="AAA_22"/>
</dbReference>
<dbReference type="Gene3D" id="3.40.50.300">
    <property type="entry name" value="P-loop containing nucleotide triphosphate hydrolases"/>
    <property type="match status" value="1"/>
</dbReference>
<dbReference type="RefSeq" id="WP_138548641.1">
    <property type="nucleotide sequence ID" value="NZ_PNCG01000015.1"/>
</dbReference>
<dbReference type="Gene3D" id="3.30.70.1070">
    <property type="entry name" value="Sporulation related repeat"/>
    <property type="match status" value="1"/>
</dbReference>
<evidence type="ECO:0000256" key="2">
    <source>
        <dbReference type="SAM" id="Phobius"/>
    </source>
</evidence>
<protein>
    <recommendedName>
        <fullName evidence="3">ORC1/DEAH AAA+ ATPase domain-containing protein</fullName>
    </recommendedName>
</protein>
<feature type="compositionally biased region" description="Polar residues" evidence="1">
    <location>
        <begin position="321"/>
        <end position="330"/>
    </location>
</feature>
<keyword evidence="2" id="KW-0812">Transmembrane</keyword>
<feature type="domain" description="ORC1/DEAH AAA+ ATPase" evidence="3">
    <location>
        <begin position="23"/>
        <end position="127"/>
    </location>
</feature>
<evidence type="ECO:0000256" key="1">
    <source>
        <dbReference type="SAM" id="MobiDB-lite"/>
    </source>
</evidence>
<evidence type="ECO:0000313" key="4">
    <source>
        <dbReference type="EMBL" id="TMP86133.1"/>
    </source>
</evidence>
<keyword evidence="2" id="KW-0472">Membrane</keyword>
<reference evidence="5" key="2">
    <citation type="submission" date="2019-06" db="EMBL/GenBank/DDBJ databases">
        <title>Co-occurence of chitin degradation, pigmentation and bioactivity in marine Pseudoalteromonas.</title>
        <authorList>
            <person name="Sonnenschein E.C."/>
            <person name="Bech P.K."/>
        </authorList>
    </citation>
    <scope>NUCLEOTIDE SEQUENCE [LARGE SCALE GENOMIC DNA]</scope>
    <source>
        <strain evidence="5">S2897</strain>
    </source>
</reference>
<dbReference type="Pfam" id="PF13401">
    <property type="entry name" value="AAA_22"/>
    <property type="match status" value="1"/>
</dbReference>
<feature type="compositionally biased region" description="Low complexity" evidence="1">
    <location>
        <begin position="301"/>
        <end position="313"/>
    </location>
</feature>
<proteinExistence type="predicted"/>
<dbReference type="EMBL" id="PNCG01000015">
    <property type="protein sequence ID" value="TMP86133.1"/>
    <property type="molecule type" value="Genomic_DNA"/>
</dbReference>
<evidence type="ECO:0000259" key="3">
    <source>
        <dbReference type="Pfam" id="PF13401"/>
    </source>
</evidence>
<organism evidence="4 5">
    <name type="scientific">Pseudoalteromonas ruthenica</name>
    <dbReference type="NCBI Taxonomy" id="151081"/>
    <lineage>
        <taxon>Bacteria</taxon>
        <taxon>Pseudomonadati</taxon>
        <taxon>Pseudomonadota</taxon>
        <taxon>Gammaproteobacteria</taxon>
        <taxon>Alteromonadales</taxon>
        <taxon>Pseudoalteromonadaceae</taxon>
        <taxon>Pseudoalteromonas</taxon>
    </lineage>
</organism>
<dbReference type="SUPFAM" id="SSF52540">
    <property type="entry name" value="P-loop containing nucleoside triphosphate hydrolases"/>
    <property type="match status" value="1"/>
</dbReference>
<name>A0A5S3Z1H4_9GAMM</name>
<sequence length="433" mass="49331">MQSQILPSRAALAKRIALQFSYGQNLIHLVAAPGFGKSYLLEHFVTDHYEPFSKAYIEVGAKTRDEDVVTHLLEHSFSYPLVDVNETLSDNFYRLVKEQGERQLLWVIDNAKQLSQELIIELEKLATTAPGVLYILCASSRAELFENAVDIHLEPLSDSESIRLMQSFYKTLPPAEDPIFAEFVRQCHGNPALLLQWHQEQQMPKHTAKPTRRWWLVPTMIVVILIVIGLVYQRDELTVMLPQSENAPVVANDAVFAKQQQPSQGAHEGNMPQPEQASDDNLITEKLENDTQAVVAALQQPATQAATEQAQPVEEAEPEQRQSVPTSSNMLPYDHHWYNRQDDSLWLWQLTVMSNEQQVEAYIARHNLEKKVRHYQRADKGWHILTWAQPASRSAIDAQLLEIAELLPSLEPYAKQISKIKAEIDSQPNPELR</sequence>
<accession>A0A5S3Z1H4</accession>
<keyword evidence="2" id="KW-1133">Transmembrane helix</keyword>
<dbReference type="Proteomes" id="UP000305874">
    <property type="component" value="Unassembled WGS sequence"/>
</dbReference>
<evidence type="ECO:0000313" key="5">
    <source>
        <dbReference type="Proteomes" id="UP000305874"/>
    </source>
</evidence>
<feature type="transmembrane region" description="Helical" evidence="2">
    <location>
        <begin position="214"/>
        <end position="232"/>
    </location>
</feature>